<dbReference type="GO" id="GO:0016491">
    <property type="term" value="F:oxidoreductase activity"/>
    <property type="evidence" value="ECO:0007669"/>
    <property type="project" value="UniProtKB-KW"/>
</dbReference>
<dbReference type="PANTHER" id="PTHR44196:SF1">
    <property type="entry name" value="DEHYDROGENASE_REDUCTASE SDR FAMILY MEMBER 7B"/>
    <property type="match status" value="1"/>
</dbReference>
<dbReference type="InterPro" id="IPR020904">
    <property type="entry name" value="Sc_DH/Rdtase_CS"/>
</dbReference>
<dbReference type="Pfam" id="PF00106">
    <property type="entry name" value="adh_short"/>
    <property type="match status" value="1"/>
</dbReference>
<evidence type="ECO:0000256" key="3">
    <source>
        <dbReference type="RuleBase" id="RU000363"/>
    </source>
</evidence>
<evidence type="ECO:0000256" key="2">
    <source>
        <dbReference type="ARBA" id="ARBA00023002"/>
    </source>
</evidence>
<reference evidence="5 6" key="1">
    <citation type="submission" date="2018-09" db="EMBL/GenBank/DDBJ databases">
        <title>Nocardia yunnanensis sp. nov., an actinomycete isolated from a soil sample.</title>
        <authorList>
            <person name="Zhang J."/>
        </authorList>
    </citation>
    <scope>NUCLEOTIDE SEQUENCE [LARGE SCALE GENOMIC DNA]</scope>
    <source>
        <strain evidence="5 6">CFHS0054</strain>
    </source>
</reference>
<keyword evidence="2" id="KW-0560">Oxidoreductase</keyword>
<dbReference type="SMART" id="SM00822">
    <property type="entry name" value="PKS_KR"/>
    <property type="match status" value="1"/>
</dbReference>
<dbReference type="GO" id="GO:0016020">
    <property type="term" value="C:membrane"/>
    <property type="evidence" value="ECO:0007669"/>
    <property type="project" value="TreeGrafter"/>
</dbReference>
<dbReference type="PROSITE" id="PS00061">
    <property type="entry name" value="ADH_SHORT"/>
    <property type="match status" value="1"/>
</dbReference>
<dbReference type="EMBL" id="CP032568">
    <property type="protein sequence ID" value="AYF77266.1"/>
    <property type="molecule type" value="Genomic_DNA"/>
</dbReference>
<dbReference type="Gene3D" id="3.40.50.720">
    <property type="entry name" value="NAD(P)-binding Rossmann-like Domain"/>
    <property type="match status" value="1"/>
</dbReference>
<feature type="domain" description="Ketoreductase" evidence="4">
    <location>
        <begin position="37"/>
        <end position="223"/>
    </location>
</feature>
<dbReference type="AlphaFoldDB" id="A0A386ZIF6"/>
<dbReference type="SUPFAM" id="SSF51735">
    <property type="entry name" value="NAD(P)-binding Rossmann-fold domains"/>
    <property type="match status" value="1"/>
</dbReference>
<comment type="similarity">
    <text evidence="1 3">Belongs to the short-chain dehydrogenases/reductases (SDR) family.</text>
</comment>
<dbReference type="RefSeq" id="WP_120741561.1">
    <property type="nucleotide sequence ID" value="NZ_CP032568.1"/>
</dbReference>
<gene>
    <name evidence="5" type="ORF">D7D52_29450</name>
</gene>
<dbReference type="InterPro" id="IPR057326">
    <property type="entry name" value="KR_dom"/>
</dbReference>
<evidence type="ECO:0000313" key="5">
    <source>
        <dbReference type="EMBL" id="AYF77266.1"/>
    </source>
</evidence>
<dbReference type="PRINTS" id="PR00081">
    <property type="entry name" value="GDHRDH"/>
</dbReference>
<dbReference type="InterPro" id="IPR036291">
    <property type="entry name" value="NAD(P)-bd_dom_sf"/>
</dbReference>
<dbReference type="PANTHER" id="PTHR44196">
    <property type="entry name" value="DEHYDROGENASE/REDUCTASE SDR FAMILY MEMBER 7B"/>
    <property type="match status" value="1"/>
</dbReference>
<dbReference type="Proteomes" id="UP000267164">
    <property type="component" value="Chromosome"/>
</dbReference>
<evidence type="ECO:0000256" key="1">
    <source>
        <dbReference type="ARBA" id="ARBA00006484"/>
    </source>
</evidence>
<dbReference type="KEGG" id="nyu:D7D52_29450"/>
<sequence>MQDISGLLHKIRHGLDTQVSVARLRRQRTLADAVGGRVVLLTGASSGIGRAAAVQLGAAGATVLLVARRADELERVVTEIEAAGGRAAAYPCDLNDFDALDAMTAKVLADYGRVDILVNNAGRSIRRRLDESYDRFHDYERTMRLNYFAAVRLILAFAPGMRANGDGQIVNILSLANLYGGPGYAAYVASKAALDSLSTNLQAETHTENLRFTSIYLPLVRTDMITANPVYQQATANALTPAEGGQIICDAIIDRPRRLAPLMGRVAALVDTVLPERADAIRNARFTSGM</sequence>
<dbReference type="OrthoDB" id="9810734at2"/>
<evidence type="ECO:0000259" key="4">
    <source>
        <dbReference type="SMART" id="SM00822"/>
    </source>
</evidence>
<dbReference type="PRINTS" id="PR00080">
    <property type="entry name" value="SDRFAMILY"/>
</dbReference>
<organism evidence="5 6">
    <name type="scientific">Nocardia yunnanensis</name>
    <dbReference type="NCBI Taxonomy" id="2382165"/>
    <lineage>
        <taxon>Bacteria</taxon>
        <taxon>Bacillati</taxon>
        <taxon>Actinomycetota</taxon>
        <taxon>Actinomycetes</taxon>
        <taxon>Mycobacteriales</taxon>
        <taxon>Nocardiaceae</taxon>
        <taxon>Nocardia</taxon>
    </lineage>
</organism>
<keyword evidence="6" id="KW-1185">Reference proteome</keyword>
<evidence type="ECO:0000313" key="6">
    <source>
        <dbReference type="Proteomes" id="UP000267164"/>
    </source>
</evidence>
<dbReference type="InterPro" id="IPR002347">
    <property type="entry name" value="SDR_fam"/>
</dbReference>
<accession>A0A386ZIF6</accession>
<protein>
    <submittedName>
        <fullName evidence="5">SDR family NAD(P)-dependent oxidoreductase</fullName>
    </submittedName>
</protein>
<name>A0A386ZIF6_9NOCA</name>
<proteinExistence type="inferred from homology"/>